<dbReference type="Gene3D" id="1.10.443.10">
    <property type="entry name" value="Intergrase catalytic core"/>
    <property type="match status" value="1"/>
</dbReference>
<dbReference type="GO" id="GO:0006310">
    <property type="term" value="P:DNA recombination"/>
    <property type="evidence" value="ECO:0007669"/>
    <property type="project" value="UniProtKB-KW"/>
</dbReference>
<dbReference type="Pfam" id="PF00589">
    <property type="entry name" value="Phage_integrase"/>
    <property type="match status" value="1"/>
</dbReference>
<dbReference type="AlphaFoldDB" id="A0A2S5DZM6"/>
<feature type="domain" description="Tyr recombinase" evidence="2">
    <location>
        <begin position="278"/>
        <end position="429"/>
    </location>
</feature>
<comment type="caution">
    <text evidence="3">The sequence shown here is derived from an EMBL/GenBank/DDBJ whole genome shotgun (WGS) entry which is preliminary data.</text>
</comment>
<keyword evidence="1" id="KW-0233">DNA recombination</keyword>
<evidence type="ECO:0000256" key="1">
    <source>
        <dbReference type="ARBA" id="ARBA00023172"/>
    </source>
</evidence>
<sequence length="605" mass="68271">MPVWLGRFGDDIWPFIETTSPLYTGPASSSFVWRDYVDGKGATLRHPSSFSKTTYEYCLTDAIVADLKISAVIHGYFPQLIKHARARKEQLDPKTVRGRIDELAKFLSMVINEGKRRLHIQITRLSDIPFALLKETIPQYPGRSEHLRRALKLISDPMVQRNLSAPLQWGLLDIEKSSIAWGESKYEGGIPTLPDAQFLFLLNYCKHAMTRFKSAAALVIHDKECQSLASSITLPESETLASAMTEYYDFVEKGKSQRFRRKHRIPLTVVNDIISEGHLASLLLILLFTGMRATETHFLMRDCLTFEHGYWFLVSKQVKHRPKDVPICEGWLAVDLTRDAYDVLMFITEQTGNPYLFSSSVPGKAETGFGYRGSALNTKFERWLARIDVDGLFIDWTFSVHQCRETLVAQLANQEVGLPFISMQLKHFHSQFNAMPNEVTAGYGNYRQQLMTSVTTRIAEARETALLDLFGEDAKFAGGGGAAHKARIDTFFAGLGLFGNEREQYIKDMAKRGVKLMPTSIGACGRNFAIPNAEVPPCYGDYQCDPECPSHVITQRAAQVLTMRREHAHGEAERETNPGYKTIWLGLVQTLDKHIATLDLETVDD</sequence>
<evidence type="ECO:0000313" key="4">
    <source>
        <dbReference type="Proteomes" id="UP000238655"/>
    </source>
</evidence>
<dbReference type="RefSeq" id="WP_089460615.1">
    <property type="nucleotide sequence ID" value="NZ_CM009575.1"/>
</dbReference>
<evidence type="ECO:0000313" key="3">
    <source>
        <dbReference type="EMBL" id="POZ84541.1"/>
    </source>
</evidence>
<organism evidence="3 4">
    <name type="scientific">Burkholderia contaminans</name>
    <dbReference type="NCBI Taxonomy" id="488447"/>
    <lineage>
        <taxon>Bacteria</taxon>
        <taxon>Pseudomonadati</taxon>
        <taxon>Pseudomonadota</taxon>
        <taxon>Betaproteobacteria</taxon>
        <taxon>Burkholderiales</taxon>
        <taxon>Burkholderiaceae</taxon>
        <taxon>Burkholderia</taxon>
        <taxon>Burkholderia cepacia complex</taxon>
    </lineage>
</organism>
<dbReference type="InterPro" id="IPR013762">
    <property type="entry name" value="Integrase-like_cat_sf"/>
</dbReference>
<dbReference type="GO" id="GO:0015074">
    <property type="term" value="P:DNA integration"/>
    <property type="evidence" value="ECO:0007669"/>
    <property type="project" value="InterPro"/>
</dbReference>
<proteinExistence type="predicted"/>
<evidence type="ECO:0000259" key="2">
    <source>
        <dbReference type="Pfam" id="PF00589"/>
    </source>
</evidence>
<reference evidence="3 4" key="1">
    <citation type="submission" date="2018-01" db="EMBL/GenBank/DDBJ databases">
        <title>Successful Treatment of Persistent Burkholderia cepacia Bacteremia with Ceftazidime-Avibactam.</title>
        <authorList>
            <person name="Tamma P."/>
            <person name="Fan Y."/>
            <person name="Bergman Y."/>
            <person name="Sick-Samuels A."/>
            <person name="Hsu A."/>
            <person name="Timp W."/>
            <person name="Simner P."/>
        </authorList>
    </citation>
    <scope>NUCLEOTIDE SEQUENCE [LARGE SCALE GENOMIC DNA]</scope>
    <source>
        <strain evidence="3 4">170816</strain>
    </source>
</reference>
<dbReference type="InterPro" id="IPR002104">
    <property type="entry name" value="Integrase_catalytic"/>
</dbReference>
<dbReference type="EMBL" id="PQVP01000002">
    <property type="protein sequence ID" value="POZ84541.1"/>
    <property type="molecule type" value="Genomic_DNA"/>
</dbReference>
<dbReference type="Proteomes" id="UP000238655">
    <property type="component" value="Chromosome 1"/>
</dbReference>
<gene>
    <name evidence="3" type="ORF">C3743_31805</name>
</gene>
<protein>
    <submittedName>
        <fullName evidence="3">Site-specific integrase</fullName>
    </submittedName>
</protein>
<dbReference type="SUPFAM" id="SSF56349">
    <property type="entry name" value="DNA breaking-rejoining enzymes"/>
    <property type="match status" value="1"/>
</dbReference>
<dbReference type="InterPro" id="IPR011010">
    <property type="entry name" value="DNA_brk_join_enz"/>
</dbReference>
<accession>A0A2S5DZM6</accession>
<dbReference type="GO" id="GO:0003677">
    <property type="term" value="F:DNA binding"/>
    <property type="evidence" value="ECO:0007669"/>
    <property type="project" value="InterPro"/>
</dbReference>
<name>A0A2S5DZM6_9BURK</name>